<accession>A0A2V1P907</accession>
<protein>
    <submittedName>
        <fullName evidence="2">Uncharacterized protein</fullName>
    </submittedName>
</protein>
<dbReference type="RefSeq" id="WP_109387359.1">
    <property type="nucleotide sequence ID" value="NZ_QETF01000004.1"/>
</dbReference>
<evidence type="ECO:0000313" key="3">
    <source>
        <dbReference type="Proteomes" id="UP000245293"/>
    </source>
</evidence>
<feature type="signal peptide" evidence="1">
    <location>
        <begin position="1"/>
        <end position="23"/>
    </location>
</feature>
<reference evidence="3" key="1">
    <citation type="submission" date="2018-05" db="EMBL/GenBank/DDBJ databases">
        <authorList>
            <person name="Du Z."/>
            <person name="Wang X."/>
        </authorList>
    </citation>
    <scope>NUCLEOTIDE SEQUENCE [LARGE SCALE GENOMIC DNA]</scope>
    <source>
        <strain evidence="3">WDS4C29</strain>
    </source>
</reference>
<evidence type="ECO:0000313" key="2">
    <source>
        <dbReference type="EMBL" id="PWG17642.1"/>
    </source>
</evidence>
<evidence type="ECO:0000256" key="1">
    <source>
        <dbReference type="SAM" id="SignalP"/>
    </source>
</evidence>
<proteinExistence type="predicted"/>
<dbReference type="EMBL" id="QETF01000004">
    <property type="protein sequence ID" value="PWG17642.1"/>
    <property type="molecule type" value="Genomic_DNA"/>
</dbReference>
<feature type="chain" id="PRO_5016162845" evidence="1">
    <location>
        <begin position="24"/>
        <end position="114"/>
    </location>
</feature>
<organism evidence="2 3">
    <name type="scientific">Salibaculum griseiflavum</name>
    <dbReference type="NCBI Taxonomy" id="1914409"/>
    <lineage>
        <taxon>Bacteria</taxon>
        <taxon>Pseudomonadati</taxon>
        <taxon>Pseudomonadota</taxon>
        <taxon>Alphaproteobacteria</taxon>
        <taxon>Rhodobacterales</taxon>
        <taxon>Roseobacteraceae</taxon>
        <taxon>Salibaculum</taxon>
    </lineage>
</organism>
<comment type="caution">
    <text evidence="2">The sequence shown here is derived from an EMBL/GenBank/DDBJ whole genome shotgun (WGS) entry which is preliminary data.</text>
</comment>
<dbReference type="AlphaFoldDB" id="A0A2V1P907"/>
<keyword evidence="3" id="KW-1185">Reference proteome</keyword>
<name>A0A2V1P907_9RHOB</name>
<sequence length="114" mass="12041">MFDKKWIYASAAAVMTTAGVATADTYFGLTGVMEEDSSLMIETVTADSAGVLEIYDYHTGERGELLATEPLNAGANNDVLVDLGAAPRGDVLAVVMIDGEMAAMAEIELEDDDM</sequence>
<dbReference type="Proteomes" id="UP000245293">
    <property type="component" value="Unassembled WGS sequence"/>
</dbReference>
<dbReference type="OrthoDB" id="7876219at2"/>
<gene>
    <name evidence="2" type="ORF">DFK10_05320</name>
</gene>
<keyword evidence="1" id="KW-0732">Signal</keyword>